<keyword evidence="6" id="KW-0479">Metal-binding</keyword>
<gene>
    <name evidence="12" type="primary">AtITPK4</name>
    <name evidence="12" type="ORF">HannXRQ_Chr15g0495931</name>
</gene>
<evidence type="ECO:0000256" key="4">
    <source>
        <dbReference type="ARBA" id="ARBA00012017"/>
    </source>
</evidence>
<evidence type="ECO:0000259" key="11">
    <source>
        <dbReference type="Pfam" id="PF05770"/>
    </source>
</evidence>
<dbReference type="GO" id="GO:0032957">
    <property type="term" value="P:inositol trisphosphate metabolic process"/>
    <property type="evidence" value="ECO:0007669"/>
    <property type="project" value="InterPro"/>
</dbReference>
<dbReference type="FunCoup" id="A0A251SDH4">
    <property type="interactions" value="2525"/>
</dbReference>
<keyword evidence="13" id="KW-1185">Reference proteome</keyword>
<evidence type="ECO:0000256" key="5">
    <source>
        <dbReference type="ARBA" id="ARBA00022679"/>
    </source>
</evidence>
<dbReference type="FunFam" id="3.30.470.20:FF:000047">
    <property type="entry name" value="Inositol-tetrakisphosphate 1-kinase 4"/>
    <property type="match status" value="1"/>
</dbReference>
<dbReference type="AlphaFoldDB" id="A0A251SDH4"/>
<organism evidence="12 13">
    <name type="scientific">Helianthus annuus</name>
    <name type="common">Common sunflower</name>
    <dbReference type="NCBI Taxonomy" id="4232"/>
    <lineage>
        <taxon>Eukaryota</taxon>
        <taxon>Viridiplantae</taxon>
        <taxon>Streptophyta</taxon>
        <taxon>Embryophyta</taxon>
        <taxon>Tracheophyta</taxon>
        <taxon>Spermatophyta</taxon>
        <taxon>Magnoliopsida</taxon>
        <taxon>eudicotyledons</taxon>
        <taxon>Gunneridae</taxon>
        <taxon>Pentapetalae</taxon>
        <taxon>asterids</taxon>
        <taxon>campanulids</taxon>
        <taxon>Asterales</taxon>
        <taxon>Asteraceae</taxon>
        <taxon>Asteroideae</taxon>
        <taxon>Heliantheae alliance</taxon>
        <taxon>Heliantheae</taxon>
        <taxon>Helianthus</taxon>
    </lineage>
</organism>
<dbReference type="EC" id="2.7.1.159" evidence="4"/>
<accession>A0A251SDH4</accession>
<dbReference type="Proteomes" id="UP000215914">
    <property type="component" value="Chromosome 15"/>
</dbReference>
<dbReference type="STRING" id="4232.A0A251SDH4"/>
<evidence type="ECO:0000256" key="3">
    <source>
        <dbReference type="ARBA" id="ARBA00011245"/>
    </source>
</evidence>
<dbReference type="GO" id="GO:0052725">
    <property type="term" value="F:inositol-1,3,4-trisphosphate 6-kinase activity"/>
    <property type="evidence" value="ECO:0000318"/>
    <property type="project" value="GO_Central"/>
</dbReference>
<keyword evidence="10" id="KW-0460">Magnesium</keyword>
<protein>
    <recommendedName>
        <fullName evidence="4">inositol-1,3,4-trisphosphate 5/6-kinase</fullName>
        <ecNumber evidence="4">2.7.1.159</ecNumber>
    </recommendedName>
</protein>
<dbReference type="Gene3D" id="3.30.470.20">
    <property type="entry name" value="ATP-grasp fold, B domain"/>
    <property type="match status" value="1"/>
</dbReference>
<comment type="cofactor">
    <cofactor evidence="1">
        <name>Mg(2+)</name>
        <dbReference type="ChEBI" id="CHEBI:18420"/>
    </cofactor>
</comment>
<evidence type="ECO:0000256" key="9">
    <source>
        <dbReference type="ARBA" id="ARBA00022840"/>
    </source>
</evidence>
<evidence type="ECO:0000256" key="8">
    <source>
        <dbReference type="ARBA" id="ARBA00022777"/>
    </source>
</evidence>
<dbReference type="InterPro" id="IPR008656">
    <property type="entry name" value="Inositol_tetrakis-P_1-kinase"/>
</dbReference>
<comment type="similarity">
    <text evidence="2">Belongs to the ITPK1 family.</text>
</comment>
<dbReference type="InParanoid" id="A0A251SDH4"/>
<dbReference type="PANTHER" id="PTHR14217">
    <property type="entry name" value="INOSITOL-TETRAKISPHOSPHATE 1-KINASE"/>
    <property type="match status" value="1"/>
</dbReference>
<keyword evidence="7" id="KW-0547">Nucleotide-binding</keyword>
<dbReference type="PIRSF" id="PIRSF038163">
    <property type="entry name" value="ITPK_uncN"/>
    <property type="match status" value="1"/>
</dbReference>
<dbReference type="Pfam" id="PF05770">
    <property type="entry name" value="Ins134_P3_kin"/>
    <property type="match status" value="1"/>
</dbReference>
<dbReference type="PANTHER" id="PTHR14217:SF1">
    <property type="entry name" value="INOSITOL-TETRAKISPHOSPHATE 1-KINASE"/>
    <property type="match status" value="1"/>
</dbReference>
<proteinExistence type="inferred from homology"/>
<name>A0A251SDH4_HELAN</name>
<evidence type="ECO:0000256" key="10">
    <source>
        <dbReference type="ARBA" id="ARBA00022842"/>
    </source>
</evidence>
<dbReference type="OMA" id="KMAIVFR"/>
<evidence type="ECO:0000256" key="6">
    <source>
        <dbReference type="ARBA" id="ARBA00022723"/>
    </source>
</evidence>
<evidence type="ECO:0000313" key="13">
    <source>
        <dbReference type="Proteomes" id="UP000215914"/>
    </source>
</evidence>
<dbReference type="GO" id="GO:0047325">
    <property type="term" value="F:inositol-3,4,5,6-tetrakisphosphate 1-kinase activity"/>
    <property type="evidence" value="ECO:0000318"/>
    <property type="project" value="GO_Central"/>
</dbReference>
<evidence type="ECO:0000313" key="12">
    <source>
        <dbReference type="EMBL" id="OTF96601.1"/>
    </source>
</evidence>
<keyword evidence="5" id="KW-0808">Transferase</keyword>
<keyword evidence="9" id="KW-0067">ATP-binding</keyword>
<dbReference type="GO" id="GO:0005524">
    <property type="term" value="F:ATP binding"/>
    <property type="evidence" value="ECO:0007669"/>
    <property type="project" value="UniProtKB-KW"/>
</dbReference>
<evidence type="ECO:0000256" key="1">
    <source>
        <dbReference type="ARBA" id="ARBA00001946"/>
    </source>
</evidence>
<evidence type="ECO:0000256" key="2">
    <source>
        <dbReference type="ARBA" id="ARBA00009601"/>
    </source>
</evidence>
<keyword evidence="8 12" id="KW-0418">Kinase</keyword>
<comment type="subunit">
    <text evidence="3">Monomer.</text>
</comment>
<feature type="domain" description="Inositol 1,3,4-trisphosphate 5/6-kinase ATP-grasp" evidence="11">
    <location>
        <begin position="379"/>
        <end position="546"/>
    </location>
</feature>
<dbReference type="InterPro" id="IPR040464">
    <property type="entry name" value="InsP(3)kin_ATP-grasp"/>
</dbReference>
<dbReference type="GO" id="GO:0000287">
    <property type="term" value="F:magnesium ion binding"/>
    <property type="evidence" value="ECO:0007669"/>
    <property type="project" value="InterPro"/>
</dbReference>
<dbReference type="GO" id="GO:0052726">
    <property type="term" value="F:inositol-1,3,4-trisphosphate 5-kinase activity"/>
    <property type="evidence" value="ECO:0000318"/>
    <property type="project" value="GO_Central"/>
</dbReference>
<sequence>MVLNDQMRGYQTVLRSVYLQKKEKKTRKHRKNGYMRLSRNGMESKQIWRWAIGGVGRSMSTNNIHLIIHRKKKLDHSQKTPMGGGGGVRGILLDSSAILSSDTLHTGADYLLRKLRYSNIPTGYCMRWILRRRSLLEKLAHEYSLERFVYNPSCMDDTVNAVSLAWKNNGATILHVVSNDNEGLVPKSLNSDWINVVVNVDGDGTSKNLSGIVIEKLEELPLTICELNRKCSEDNVVVGYIMKPSREEDFAKRGAFPLNPTENGLIFLPLTFDLPMLYQLKKVDIVIHKATDEISSIERSNSCDHSGNIIYTTRMLELQRYIGELPDCCVIDPFDNIFPVVDRLKVQEILLGLANLKTESRHKIRGAYFLQVDNFEDVQFEQRLHEAKLSLPSIVKPQVACGVAEAHSMAIVFKAVDFLGLSVPLPAVVQEYVDHSSTLFKMYVLGEKVFYAVKNSTPNADILKNSSEKNGSKPLLFDSLKSLPIDGSKMKEQPDLDIELVTGAATYLRRVLDLTIFGFDVVIQEGTRDHVIVDVNYLPSFKEVPNEIVIPAFWDAIRMKYRLRKGVRV</sequence>
<evidence type="ECO:0000256" key="7">
    <source>
        <dbReference type="ARBA" id="ARBA00022741"/>
    </source>
</evidence>
<reference evidence="13" key="1">
    <citation type="journal article" date="2017" name="Nature">
        <title>The sunflower genome provides insights into oil metabolism, flowering and Asterid evolution.</title>
        <authorList>
            <person name="Badouin H."/>
            <person name="Gouzy J."/>
            <person name="Grassa C.J."/>
            <person name="Murat F."/>
            <person name="Staton S.E."/>
            <person name="Cottret L."/>
            <person name="Lelandais-Briere C."/>
            <person name="Owens G.L."/>
            <person name="Carrere S."/>
            <person name="Mayjonade B."/>
            <person name="Legrand L."/>
            <person name="Gill N."/>
            <person name="Kane N.C."/>
            <person name="Bowers J.E."/>
            <person name="Hubner S."/>
            <person name="Bellec A."/>
            <person name="Berard A."/>
            <person name="Berges H."/>
            <person name="Blanchet N."/>
            <person name="Boniface M.C."/>
            <person name="Brunel D."/>
            <person name="Catrice O."/>
            <person name="Chaidir N."/>
            <person name="Claudel C."/>
            <person name="Donnadieu C."/>
            <person name="Faraut T."/>
            <person name="Fievet G."/>
            <person name="Helmstetter N."/>
            <person name="King M."/>
            <person name="Knapp S.J."/>
            <person name="Lai Z."/>
            <person name="Le Paslier M.C."/>
            <person name="Lippi Y."/>
            <person name="Lorenzon L."/>
            <person name="Mandel J.R."/>
            <person name="Marage G."/>
            <person name="Marchand G."/>
            <person name="Marquand E."/>
            <person name="Bret-Mestries E."/>
            <person name="Morien E."/>
            <person name="Nambeesan S."/>
            <person name="Nguyen T."/>
            <person name="Pegot-Espagnet P."/>
            <person name="Pouilly N."/>
            <person name="Raftis F."/>
            <person name="Sallet E."/>
            <person name="Schiex T."/>
            <person name="Thomas J."/>
            <person name="Vandecasteele C."/>
            <person name="Vares D."/>
            <person name="Vear F."/>
            <person name="Vautrin S."/>
            <person name="Crespi M."/>
            <person name="Mangin B."/>
            <person name="Burke J.M."/>
            <person name="Salse J."/>
            <person name="Munos S."/>
            <person name="Vincourt P."/>
            <person name="Rieseberg L.H."/>
            <person name="Langlade N.B."/>
        </authorList>
    </citation>
    <scope>NUCLEOTIDE SEQUENCE [LARGE SCALE GENOMIC DNA]</scope>
    <source>
        <strain evidence="13">cv. SF193</strain>
    </source>
</reference>
<dbReference type="EMBL" id="CM007904">
    <property type="protein sequence ID" value="OTF96601.1"/>
    <property type="molecule type" value="Genomic_DNA"/>
</dbReference>